<keyword evidence="1" id="KW-0472">Membrane</keyword>
<feature type="transmembrane region" description="Helical" evidence="1">
    <location>
        <begin position="21"/>
        <end position="44"/>
    </location>
</feature>
<feature type="transmembrane region" description="Helical" evidence="1">
    <location>
        <begin position="135"/>
        <end position="165"/>
    </location>
</feature>
<gene>
    <name evidence="2" type="ORF">L566_4016</name>
</gene>
<name>A0AAI9NDB1_BORPT</name>
<dbReference type="EMBL" id="AXSB02000040">
    <property type="protein sequence ID" value="ETH29471.1"/>
    <property type="molecule type" value="Genomic_DNA"/>
</dbReference>
<proteinExistence type="predicted"/>
<accession>A0AAI9NDB1</accession>
<feature type="transmembrane region" description="Helical" evidence="1">
    <location>
        <begin position="64"/>
        <end position="84"/>
    </location>
</feature>
<feature type="transmembrane region" description="Helical" evidence="1">
    <location>
        <begin position="320"/>
        <end position="340"/>
    </location>
</feature>
<dbReference type="InterPro" id="IPR009978">
    <property type="entry name" value="Na_H_antiport_3"/>
</dbReference>
<keyword evidence="1" id="KW-0812">Transmembrane</keyword>
<sequence length="445" mass="47611">MQHAEAWRPAQRLRQSPMPHAIEIVATLLFSVAVLHTFSVPFFARLAHRNGPHAGVWHLLSEVEAVFGVWAFVLIACMALMAGTDRAVQYMDTRNFTEPLFVFAIMVVASSRPILELVGSVVRLLAAMVPIRRELATFFIVMSIVPLGGSFITEPAAMTLAAILLRDGYFRCSGRAGFKYMTLGVLFVNVSIGGVLTSYAAPPVLMVAATFGWDTAYMATHFGWRAAVAVFLNAGVLTMLCRQALLEGAVGTGAGVNASGDASEKRPPVPAPVTLMHLAFLVGIVLTAHHPAVFLGMLMMFIGFAHAYQRHQSRLMIREGLMVGFFLAGLVVLGGLQKWWLQDLLGGLEPTVLFWGATALTAITDNAALTYLGSLVEGTSEAWRYMLVAGAVTGGGLTVIANAPNPAGFAILGKYFPDGSISSGRLFIAALVPTLVAAAMFMLPV</sequence>
<comment type="caution">
    <text evidence="2">The sequence shown here is derived from an EMBL/GenBank/DDBJ whole genome shotgun (WGS) entry which is preliminary data.</text>
</comment>
<feature type="transmembrane region" description="Helical" evidence="1">
    <location>
        <begin position="96"/>
        <end position="115"/>
    </location>
</feature>
<evidence type="ECO:0000256" key="1">
    <source>
        <dbReference type="SAM" id="Phobius"/>
    </source>
</evidence>
<dbReference type="AlphaFoldDB" id="A0AAI9NDB1"/>
<evidence type="ECO:0000313" key="2">
    <source>
        <dbReference type="EMBL" id="ETH29471.1"/>
    </source>
</evidence>
<keyword evidence="1" id="KW-1133">Transmembrane helix</keyword>
<feature type="transmembrane region" description="Helical" evidence="1">
    <location>
        <begin position="424"/>
        <end position="443"/>
    </location>
</feature>
<protein>
    <submittedName>
        <fullName evidence="2">PF07399 family protein</fullName>
    </submittedName>
</protein>
<feature type="transmembrane region" description="Helical" evidence="1">
    <location>
        <begin position="352"/>
        <end position="373"/>
    </location>
</feature>
<feature type="transmembrane region" description="Helical" evidence="1">
    <location>
        <begin position="177"/>
        <end position="202"/>
    </location>
</feature>
<organism evidence="2 3">
    <name type="scientific">Bordetella pertussis CHLA-26</name>
    <dbReference type="NCBI Taxonomy" id="1331284"/>
    <lineage>
        <taxon>Bacteria</taxon>
        <taxon>Pseudomonadati</taxon>
        <taxon>Pseudomonadota</taxon>
        <taxon>Betaproteobacteria</taxon>
        <taxon>Burkholderiales</taxon>
        <taxon>Alcaligenaceae</taxon>
        <taxon>Bordetella</taxon>
    </lineage>
</organism>
<dbReference type="Pfam" id="PF07399">
    <property type="entry name" value="Na_H_antiport_3"/>
    <property type="match status" value="1"/>
</dbReference>
<dbReference type="Proteomes" id="UP000018679">
    <property type="component" value="Unassembled WGS sequence"/>
</dbReference>
<evidence type="ECO:0000313" key="3">
    <source>
        <dbReference type="Proteomes" id="UP000018679"/>
    </source>
</evidence>
<reference evidence="2 3" key="1">
    <citation type="journal article" date="2013" name="Genome Announc.">
        <title>Genome Sequences of 28 Bordetella pertussis U.S. Outbreak Strains Dating from 2010 to 2012.</title>
        <authorList>
            <person name="Harvill E.T."/>
            <person name="Goodfield L.L."/>
            <person name="Ivanov Y."/>
            <person name="Meyer J.A."/>
            <person name="Newth C."/>
            <person name="Cassiday P."/>
            <person name="Tondella M.L."/>
            <person name="Liao P."/>
            <person name="Zimmerman J."/>
            <person name="Meert K."/>
            <person name="Wessel D."/>
            <person name="Berger J."/>
            <person name="Dean J.M."/>
            <person name="Holubkov R."/>
            <person name="Burr J."/>
            <person name="Liu T."/>
            <person name="Brinkac L."/>
            <person name="Kim M."/>
            <person name="Losada L."/>
        </authorList>
    </citation>
    <scope>NUCLEOTIDE SEQUENCE [LARGE SCALE GENOMIC DNA]</scope>
    <source>
        <strain evidence="2 3">CHLA-26</strain>
    </source>
</reference>
<feature type="transmembrane region" description="Helical" evidence="1">
    <location>
        <begin position="385"/>
        <end position="404"/>
    </location>
</feature>